<protein>
    <submittedName>
        <fullName evidence="1">Uncharacterized protein</fullName>
    </submittedName>
</protein>
<comment type="caution">
    <text evidence="1">The sequence shown here is derived from an EMBL/GenBank/DDBJ whole genome shotgun (WGS) entry which is preliminary data.</text>
</comment>
<proteinExistence type="predicted"/>
<evidence type="ECO:0000313" key="2">
    <source>
        <dbReference type="Proteomes" id="UP000238589"/>
    </source>
</evidence>
<keyword evidence="2" id="KW-1185">Reference proteome</keyword>
<evidence type="ECO:0000313" key="1">
    <source>
        <dbReference type="EMBL" id="PRD65920.1"/>
    </source>
</evidence>
<sequence>MKNTDMSQACQHALLSRSPVGQVSVCPDCGVVHLSLDCLSVRLEEKAFQALAVMVMQAQQRLQAVVLRDKLPAERQPAMVH</sequence>
<organism evidence="1 2">
    <name type="scientific">Malikia granosa</name>
    <dbReference type="NCBI Taxonomy" id="263067"/>
    <lineage>
        <taxon>Bacteria</taxon>
        <taxon>Pseudomonadati</taxon>
        <taxon>Pseudomonadota</taxon>
        <taxon>Betaproteobacteria</taxon>
        <taxon>Burkholderiales</taxon>
        <taxon>Comamonadaceae</taxon>
        <taxon>Malikia</taxon>
    </lineage>
</organism>
<accession>A0A2S9K633</accession>
<dbReference type="AlphaFoldDB" id="A0A2S9K633"/>
<name>A0A2S9K633_9BURK</name>
<gene>
    <name evidence="1" type="ORF">C6P64_07425</name>
</gene>
<dbReference type="EMBL" id="PVLQ01000023">
    <property type="protein sequence ID" value="PRD65920.1"/>
    <property type="molecule type" value="Genomic_DNA"/>
</dbReference>
<dbReference type="OrthoDB" id="8781728at2"/>
<dbReference type="Proteomes" id="UP000238589">
    <property type="component" value="Unassembled WGS sequence"/>
</dbReference>
<reference evidence="1 2" key="1">
    <citation type="submission" date="2018-03" db="EMBL/GenBank/DDBJ databases">
        <title>Comparative genomics illustrates the genes involved in a hyperalkaliphilic mechanisms of Serpentinomonas isolated from highly-alkaline calcium-rich serpentinized springs.</title>
        <authorList>
            <person name="Suzuki S."/>
            <person name="Ishii S."/>
            <person name="Walworth N."/>
            <person name="Bird L."/>
            <person name="Kuenen J.G."/>
            <person name="Nealson K.H."/>
        </authorList>
    </citation>
    <scope>NUCLEOTIDE SEQUENCE [LARGE SCALE GENOMIC DNA]</scope>
    <source>
        <strain evidence="1 2">P1</strain>
    </source>
</reference>